<evidence type="ECO:0000313" key="9">
    <source>
        <dbReference type="Proteomes" id="UP000196074"/>
    </source>
</evidence>
<organism evidence="8 9">
    <name type="scientific">Enterococcus cecorum</name>
    <dbReference type="NCBI Taxonomy" id="44008"/>
    <lineage>
        <taxon>Bacteria</taxon>
        <taxon>Bacillati</taxon>
        <taxon>Bacillota</taxon>
        <taxon>Bacilli</taxon>
        <taxon>Lactobacillales</taxon>
        <taxon>Enterococcaceae</taxon>
        <taxon>Enterococcus</taxon>
    </lineage>
</organism>
<evidence type="ECO:0000256" key="2">
    <source>
        <dbReference type="ARBA" id="ARBA00007074"/>
    </source>
</evidence>
<name>A0A1Y4QRV9_9ENTE</name>
<comment type="subcellular location">
    <subcellularLocation>
        <location evidence="1">Cell surface</location>
    </subcellularLocation>
</comment>
<keyword evidence="6" id="KW-0812">Transmembrane</keyword>
<dbReference type="CDD" id="cd16891">
    <property type="entry name" value="CwlT-like"/>
    <property type="match status" value="1"/>
</dbReference>
<feature type="domain" description="NlpC/P60" evidence="7">
    <location>
        <begin position="249"/>
        <end position="368"/>
    </location>
</feature>
<dbReference type="InterPro" id="IPR038765">
    <property type="entry name" value="Papain-like_cys_pep_sf"/>
</dbReference>
<dbReference type="Pfam" id="PF13702">
    <property type="entry name" value="Lysozyme_like"/>
    <property type="match status" value="1"/>
</dbReference>
<dbReference type="InterPro" id="IPR051202">
    <property type="entry name" value="Peptidase_C40"/>
</dbReference>
<dbReference type="SUPFAM" id="SSF54001">
    <property type="entry name" value="Cysteine proteinases"/>
    <property type="match status" value="1"/>
</dbReference>
<keyword evidence="6" id="KW-0472">Membrane</keyword>
<evidence type="ECO:0000256" key="4">
    <source>
        <dbReference type="ARBA" id="ARBA00022801"/>
    </source>
</evidence>
<dbReference type="GO" id="GO:0009986">
    <property type="term" value="C:cell surface"/>
    <property type="evidence" value="ECO:0007669"/>
    <property type="project" value="UniProtKB-SubCell"/>
</dbReference>
<protein>
    <recommendedName>
        <fullName evidence="7">NlpC/P60 domain-containing protein</fullName>
    </recommendedName>
</protein>
<dbReference type="AlphaFoldDB" id="A0A1Y4QRV9"/>
<dbReference type="PANTHER" id="PTHR47053:SF5">
    <property type="entry name" value="BIFUNCTIONAL MURAMIDASE_DL-ENDOPEPTIDASE CWLT"/>
    <property type="match status" value="1"/>
</dbReference>
<evidence type="ECO:0000256" key="5">
    <source>
        <dbReference type="ARBA" id="ARBA00022807"/>
    </source>
</evidence>
<dbReference type="SUPFAM" id="SSF53955">
    <property type="entry name" value="Lysozyme-like"/>
    <property type="match status" value="1"/>
</dbReference>
<keyword evidence="3" id="KW-0645">Protease</keyword>
<evidence type="ECO:0000313" key="8">
    <source>
        <dbReference type="EMBL" id="OUQ08059.1"/>
    </source>
</evidence>
<dbReference type="Gene3D" id="1.10.530.10">
    <property type="match status" value="1"/>
</dbReference>
<gene>
    <name evidence="8" type="ORF">B5E88_11580</name>
</gene>
<dbReference type="InterPro" id="IPR047194">
    <property type="entry name" value="CwlT-like_lysozyme"/>
</dbReference>
<dbReference type="Gene3D" id="3.90.1720.10">
    <property type="entry name" value="endopeptidase domain like (from Nostoc punctiforme)"/>
    <property type="match status" value="1"/>
</dbReference>
<dbReference type="GO" id="GO:0008234">
    <property type="term" value="F:cysteine-type peptidase activity"/>
    <property type="evidence" value="ECO:0007669"/>
    <property type="project" value="UniProtKB-KW"/>
</dbReference>
<comment type="caution">
    <text evidence="8">The sequence shown here is derived from an EMBL/GenBank/DDBJ whole genome shotgun (WGS) entry which is preliminary data.</text>
</comment>
<evidence type="ECO:0000259" key="7">
    <source>
        <dbReference type="PROSITE" id="PS51935"/>
    </source>
</evidence>
<dbReference type="PANTHER" id="PTHR47053">
    <property type="entry name" value="MUREIN DD-ENDOPEPTIDASE MEPH-RELATED"/>
    <property type="match status" value="1"/>
</dbReference>
<keyword evidence="6" id="KW-1133">Transmembrane helix</keyword>
<comment type="similarity">
    <text evidence="2">Belongs to the peptidase C40 family.</text>
</comment>
<accession>A0A1Y4QRV9</accession>
<feature type="transmembrane region" description="Helical" evidence="6">
    <location>
        <begin position="24"/>
        <end position="49"/>
    </location>
</feature>
<dbReference type="EMBL" id="NFLC01000038">
    <property type="protein sequence ID" value="OUQ08059.1"/>
    <property type="molecule type" value="Genomic_DNA"/>
</dbReference>
<keyword evidence="5" id="KW-0788">Thiol protease</keyword>
<dbReference type="Pfam" id="PF00877">
    <property type="entry name" value="NLPC_P60"/>
    <property type="match status" value="1"/>
</dbReference>
<dbReference type="InterPro" id="IPR000064">
    <property type="entry name" value="NLP_P60_dom"/>
</dbReference>
<sequence length="368" mass="40105">MLYSLMKWLLTPKQMKKAKMQWSILTYILPILPMILIIFAVAIFFTAILSSSSSKSSSTDLTASGNQNLSAEVLKYQSFVTEEATRQGVPDLVPWILAIMMVESGGKGGDPMQSSESKGLAPNAIQDPEESIIQGISHLKRSFEAVKANGIGNDYKAAVQTYNYGLNYANYLGKHHLSHSLDTAEEYSRTVVAPALGNTGGIRYSYVNPTSLKFGKTYLYLNGGNFFYAELVTQYIATAAIGGNGKLPPANSSAIIKEAFKHIGKPYVWGARGPNTFDCSGFTQYVFLQVTGKDIGAWTVPQESSGTIIPVSQAKEGDLYFWGPRGNTEHVAIALGDGRFIHAPQPGQTVTVSNIQYFMPSFALRVHV</sequence>
<reference evidence="9" key="1">
    <citation type="submission" date="2017-04" db="EMBL/GenBank/DDBJ databases">
        <title>Function of individual gut microbiota members based on whole genome sequencing of pure cultures obtained from chicken caecum.</title>
        <authorList>
            <person name="Medvecky M."/>
            <person name="Cejkova D."/>
            <person name="Polansky O."/>
            <person name="Karasova D."/>
            <person name="Kubasova T."/>
            <person name="Cizek A."/>
            <person name="Rychlik I."/>
        </authorList>
    </citation>
    <scope>NUCLEOTIDE SEQUENCE [LARGE SCALE GENOMIC DNA]</scope>
    <source>
        <strain evidence="9">An144</strain>
    </source>
</reference>
<proteinExistence type="inferred from homology"/>
<dbReference type="InterPro" id="IPR023346">
    <property type="entry name" value="Lysozyme-like_dom_sf"/>
</dbReference>
<keyword evidence="4" id="KW-0378">Hydrolase</keyword>
<evidence type="ECO:0000256" key="1">
    <source>
        <dbReference type="ARBA" id="ARBA00004241"/>
    </source>
</evidence>
<evidence type="ECO:0000256" key="3">
    <source>
        <dbReference type="ARBA" id="ARBA00022670"/>
    </source>
</evidence>
<dbReference type="Proteomes" id="UP000196074">
    <property type="component" value="Unassembled WGS sequence"/>
</dbReference>
<evidence type="ECO:0000256" key="6">
    <source>
        <dbReference type="SAM" id="Phobius"/>
    </source>
</evidence>
<dbReference type="PROSITE" id="PS51935">
    <property type="entry name" value="NLPC_P60"/>
    <property type="match status" value="1"/>
</dbReference>
<dbReference type="GO" id="GO:0006508">
    <property type="term" value="P:proteolysis"/>
    <property type="evidence" value="ECO:0007669"/>
    <property type="project" value="UniProtKB-KW"/>
</dbReference>